<dbReference type="Proteomes" id="UP000377798">
    <property type="component" value="Unassembled WGS sequence"/>
</dbReference>
<comment type="caution">
    <text evidence="1">The sequence shown here is derived from an EMBL/GenBank/DDBJ whole genome shotgun (WGS) entry which is preliminary data.</text>
</comment>
<organism evidence="1 2">
    <name type="scientific">Urinicoccus massiliensis</name>
    <dbReference type="NCBI Taxonomy" id="1723382"/>
    <lineage>
        <taxon>Bacteria</taxon>
        <taxon>Bacillati</taxon>
        <taxon>Bacillota</taxon>
        <taxon>Tissierellia</taxon>
        <taxon>Tissierellales</taxon>
        <taxon>Peptoniphilaceae</taxon>
        <taxon>Urinicoccus</taxon>
    </lineage>
</organism>
<dbReference type="RefSeq" id="WP_131748737.1">
    <property type="nucleotide sequence ID" value="NZ_CAACYI010000001.1"/>
</dbReference>
<dbReference type="Pfam" id="PF09424">
    <property type="entry name" value="YqeY"/>
    <property type="match status" value="1"/>
</dbReference>
<evidence type="ECO:0000313" key="1">
    <source>
        <dbReference type="EMBL" id="VFB16198.1"/>
    </source>
</evidence>
<protein>
    <submittedName>
        <fullName evidence="1">Uncharacterized conserved protein</fullName>
    </submittedName>
</protein>
<dbReference type="InterPro" id="IPR023168">
    <property type="entry name" value="GatB_Yqey_C_2"/>
</dbReference>
<dbReference type="PANTHER" id="PTHR28055">
    <property type="entry name" value="ALTERED INHERITANCE OF MITOCHONDRIA PROTEIN 41, MITOCHONDRIAL"/>
    <property type="match status" value="1"/>
</dbReference>
<keyword evidence="2" id="KW-1185">Reference proteome</keyword>
<dbReference type="Gene3D" id="1.10.1510.10">
    <property type="entry name" value="Uncharacterised protein YqeY/AIM41 PF09424, N-terminal domain"/>
    <property type="match status" value="1"/>
</dbReference>
<dbReference type="InterPro" id="IPR003789">
    <property type="entry name" value="Asn/Gln_tRNA_amidoTrase-B-like"/>
</dbReference>
<proteinExistence type="predicted"/>
<dbReference type="EMBL" id="CAACYI010000001">
    <property type="protein sequence ID" value="VFB16198.1"/>
    <property type="molecule type" value="Genomic_DNA"/>
</dbReference>
<dbReference type="InterPro" id="IPR042184">
    <property type="entry name" value="YqeY/Aim41_N"/>
</dbReference>
<reference evidence="1 2" key="1">
    <citation type="submission" date="2019-02" db="EMBL/GenBank/DDBJ databases">
        <authorList>
            <consortium name="Pathogen Informatics"/>
        </authorList>
    </citation>
    <scope>NUCLEOTIDE SEQUENCE [LARGE SCALE GENOMIC DNA]</scope>
    <source>
        <strain evidence="1 2">3012STDY7089603</strain>
    </source>
</reference>
<accession>A0A8H2R109</accession>
<sequence>MSLKEELMADLKKAMKEKDKQRKDTITMVRAAIKQKEVDERVDLKDEDVLVIISKQVKEKKKSIDEFKKGNRQDLVDATEAEIEILYDYLPKQLSEDELKDIVQETISRLSIHSKKDMGRLMQDIMPRIKGQADGQTINRLAQEFFTEE</sequence>
<dbReference type="PANTHER" id="PTHR28055:SF1">
    <property type="entry name" value="ALTERED INHERITANCE OF MITOCHONDRIA PROTEIN 41, MITOCHONDRIAL"/>
    <property type="match status" value="1"/>
</dbReference>
<dbReference type="AlphaFoldDB" id="A0A8H2R109"/>
<evidence type="ECO:0000313" key="2">
    <source>
        <dbReference type="Proteomes" id="UP000377798"/>
    </source>
</evidence>
<dbReference type="Gene3D" id="1.10.10.410">
    <property type="match status" value="1"/>
</dbReference>
<gene>
    <name evidence="1" type="primary">yqeY</name>
    <name evidence="1" type="ORF">NCTC13150_00716</name>
</gene>
<dbReference type="GO" id="GO:0016884">
    <property type="term" value="F:carbon-nitrogen ligase activity, with glutamine as amido-N-donor"/>
    <property type="evidence" value="ECO:0007669"/>
    <property type="project" value="InterPro"/>
</dbReference>
<dbReference type="InterPro" id="IPR019004">
    <property type="entry name" value="YqeY/Aim41"/>
</dbReference>
<name>A0A8H2R109_9FIRM</name>
<dbReference type="SUPFAM" id="SSF89095">
    <property type="entry name" value="GatB/YqeY motif"/>
    <property type="match status" value="1"/>
</dbReference>